<organism evidence="4 5">
    <name type="scientific">Thiomicrorhabdus immobilis</name>
    <dbReference type="NCBI Taxonomy" id="2791037"/>
    <lineage>
        <taxon>Bacteria</taxon>
        <taxon>Pseudomonadati</taxon>
        <taxon>Pseudomonadota</taxon>
        <taxon>Gammaproteobacteria</taxon>
        <taxon>Thiotrichales</taxon>
        <taxon>Piscirickettsiaceae</taxon>
        <taxon>Thiomicrorhabdus</taxon>
    </lineage>
</organism>
<evidence type="ECO:0000259" key="3">
    <source>
        <dbReference type="SMART" id="SM01027"/>
    </source>
</evidence>
<dbReference type="PANTHER" id="PTHR11203:SF37">
    <property type="entry name" value="INTEGRATOR COMPLEX SUBUNIT 11"/>
    <property type="match status" value="1"/>
</dbReference>
<dbReference type="Gene3D" id="3.40.50.10890">
    <property type="match status" value="1"/>
</dbReference>
<keyword evidence="1" id="KW-0378">Hydrolase</keyword>
<evidence type="ECO:0000313" key="4">
    <source>
        <dbReference type="EMBL" id="BCN94293.1"/>
    </source>
</evidence>
<dbReference type="RefSeq" id="WP_237261758.1">
    <property type="nucleotide sequence ID" value="NZ_AP024202.1"/>
</dbReference>
<dbReference type="InterPro" id="IPR050698">
    <property type="entry name" value="MBL"/>
</dbReference>
<dbReference type="SMART" id="SM00849">
    <property type="entry name" value="Lactamase_B"/>
    <property type="match status" value="1"/>
</dbReference>
<dbReference type="Pfam" id="PF10996">
    <property type="entry name" value="Beta-Casp"/>
    <property type="match status" value="1"/>
</dbReference>
<feature type="domain" description="Beta-Casp" evidence="3">
    <location>
        <begin position="256"/>
        <end position="381"/>
    </location>
</feature>
<sequence>MTPIQSFGAAETVTGSCHFLQLKSGPKILIDCGMFQGHTDHDSADPFGFNPQDVDILLITHAHLDHVGRIPKLVKEGFNGRIIATRATMDLAEVVLLDSAKIAQEDYKTSLKKAKRRGEENEVAEPIYTIDDAKAVFDMNIQYADYNNTIQLDKGVSATFRNAGHILGSSTIQIDFEEEGQHKTVVFSGDLGGCIDTVMRSPETVPHANALYIESTYGDRNHRSLEDSVDEFKTAVVQTLKNEGNVLIPSFAIERTQEILILLKQMYYDNELPECKIFVDSPMATKATIIYNQNHKSLNKAAQDLFNKDGSVFDFPYLEYTLSGADSMQINEVDSGAIIIAGSGMCNGGRILHHFKHRLWNEKNTLIFVGYQVEGTLGRYLVDGAEFIHVYGEKIKVRANRMMINGFSAHADQSDMLKWMGGFETLDKVFLIHGERDKQEIFKKAIEEKLNKTVHIVEYAEEVWI</sequence>
<dbReference type="InterPro" id="IPR011108">
    <property type="entry name" value="RMMBL"/>
</dbReference>
<reference evidence="4" key="1">
    <citation type="journal article" date="2022" name="Arch. Microbiol.">
        <title>Thiomicrorhabdus immobilis sp. nov., a mesophilic sulfur-oxidizing bacterium isolated from sediment of a brackish lake in northern Japan.</title>
        <authorList>
            <person name="Kojima H."/>
            <person name="Mochizuki J."/>
            <person name="Kanda M."/>
            <person name="Watanabe T."/>
            <person name="Fukui M."/>
        </authorList>
    </citation>
    <scope>NUCLEOTIDE SEQUENCE</scope>
    <source>
        <strain evidence="4">Am19</strain>
    </source>
</reference>
<accession>A0ABN6CZB4</accession>
<feature type="domain" description="Metallo-beta-lactamase" evidence="2">
    <location>
        <begin position="14"/>
        <end position="236"/>
    </location>
</feature>
<dbReference type="EMBL" id="AP024202">
    <property type="protein sequence ID" value="BCN94293.1"/>
    <property type="molecule type" value="Genomic_DNA"/>
</dbReference>
<dbReference type="Proteomes" id="UP001054820">
    <property type="component" value="Chromosome"/>
</dbReference>
<dbReference type="SUPFAM" id="SSF56281">
    <property type="entry name" value="Metallo-hydrolase/oxidoreductase"/>
    <property type="match status" value="1"/>
</dbReference>
<keyword evidence="5" id="KW-1185">Reference proteome</keyword>
<gene>
    <name evidence="4" type="ORF">THMIRHAM_20780</name>
</gene>
<name>A0ABN6CZB4_9GAMM</name>
<evidence type="ECO:0000256" key="1">
    <source>
        <dbReference type="ARBA" id="ARBA00022801"/>
    </source>
</evidence>
<dbReference type="InterPro" id="IPR022712">
    <property type="entry name" value="Beta_Casp"/>
</dbReference>
<dbReference type="CDD" id="cd16295">
    <property type="entry name" value="TTHA0252-CPSF-like_MBL-fold"/>
    <property type="match status" value="1"/>
</dbReference>
<dbReference type="Pfam" id="PF07521">
    <property type="entry name" value="RMMBL"/>
    <property type="match status" value="1"/>
</dbReference>
<evidence type="ECO:0000259" key="2">
    <source>
        <dbReference type="SMART" id="SM00849"/>
    </source>
</evidence>
<dbReference type="Pfam" id="PF00753">
    <property type="entry name" value="Lactamase_B"/>
    <property type="match status" value="1"/>
</dbReference>
<dbReference type="Gene3D" id="3.60.15.10">
    <property type="entry name" value="Ribonuclease Z/Hydroxyacylglutathione hydrolase-like"/>
    <property type="match status" value="1"/>
</dbReference>
<dbReference type="InterPro" id="IPR001279">
    <property type="entry name" value="Metallo-B-lactamas"/>
</dbReference>
<protein>
    <submittedName>
        <fullName evidence="4">MBL fold metallo-hydrolase</fullName>
    </submittedName>
</protein>
<proteinExistence type="predicted"/>
<dbReference type="InterPro" id="IPR036866">
    <property type="entry name" value="RibonucZ/Hydroxyglut_hydro"/>
</dbReference>
<evidence type="ECO:0000313" key="5">
    <source>
        <dbReference type="Proteomes" id="UP001054820"/>
    </source>
</evidence>
<dbReference type="PANTHER" id="PTHR11203">
    <property type="entry name" value="CLEAVAGE AND POLYADENYLATION SPECIFICITY FACTOR FAMILY MEMBER"/>
    <property type="match status" value="1"/>
</dbReference>
<dbReference type="SMART" id="SM01027">
    <property type="entry name" value="Beta-Casp"/>
    <property type="match status" value="1"/>
</dbReference>